<dbReference type="Proteomes" id="UP000071641">
    <property type="component" value="Unassembled WGS sequence"/>
</dbReference>
<reference evidence="3" key="1">
    <citation type="submission" date="2016-02" db="EMBL/GenBank/DDBJ databases">
        <authorList>
            <person name="Rodrigo-Torres Lidia"/>
            <person name="Arahal R.David."/>
        </authorList>
    </citation>
    <scope>NUCLEOTIDE SEQUENCE [LARGE SCALE GENOMIC DNA]</scope>
    <source>
        <strain evidence="3">CECT 9029</strain>
    </source>
</reference>
<name>A0A128EXF5_9GAMM</name>
<organism evidence="2 3">
    <name type="scientific">Grimontia celer</name>
    <dbReference type="NCBI Taxonomy" id="1796497"/>
    <lineage>
        <taxon>Bacteria</taxon>
        <taxon>Pseudomonadati</taxon>
        <taxon>Pseudomonadota</taxon>
        <taxon>Gammaproteobacteria</taxon>
        <taxon>Vibrionales</taxon>
        <taxon>Vibrionaceae</taxon>
        <taxon>Grimontia</taxon>
    </lineage>
</organism>
<proteinExistence type="predicted"/>
<sequence length="80" mass="9301">MEYVGFFLVLIAMAIFVYAAIHLVKFLYGLTQFQFRIRSLLTFFVSFFIIIAVKFIIDNNADLLHFEVISPTSKVEIMQS</sequence>
<keyword evidence="1" id="KW-0812">Transmembrane</keyword>
<evidence type="ECO:0000256" key="1">
    <source>
        <dbReference type="SAM" id="Phobius"/>
    </source>
</evidence>
<feature type="transmembrane region" description="Helical" evidence="1">
    <location>
        <begin position="6"/>
        <end position="28"/>
    </location>
</feature>
<dbReference type="AlphaFoldDB" id="A0A128EXF5"/>
<feature type="transmembrane region" description="Helical" evidence="1">
    <location>
        <begin position="40"/>
        <end position="57"/>
    </location>
</feature>
<gene>
    <name evidence="2" type="ORF">GCE9029_01365</name>
</gene>
<dbReference type="STRING" id="1796497.GCE9029_01365"/>
<accession>A0A128EXF5</accession>
<keyword evidence="1" id="KW-1133">Transmembrane helix</keyword>
<evidence type="ECO:0000313" key="2">
    <source>
        <dbReference type="EMBL" id="CZF79268.1"/>
    </source>
</evidence>
<keyword evidence="3" id="KW-1185">Reference proteome</keyword>
<evidence type="ECO:0000313" key="3">
    <source>
        <dbReference type="Proteomes" id="UP000071641"/>
    </source>
</evidence>
<dbReference type="EMBL" id="FIZX01000001">
    <property type="protein sequence ID" value="CZF79268.1"/>
    <property type="molecule type" value="Genomic_DNA"/>
</dbReference>
<keyword evidence="1" id="KW-0472">Membrane</keyword>
<protein>
    <submittedName>
        <fullName evidence="2">Uncharacterized protein</fullName>
    </submittedName>
</protein>